<reference evidence="2 3" key="1">
    <citation type="journal article" date="2011" name="J. Bacteriol.">
        <title>Complete genome sequence of seawater bacterium Glaciecola nitratireducens FR1064T.</title>
        <authorList>
            <person name="Bian F."/>
            <person name="Qin Q.L."/>
            <person name="Xie B.B."/>
            <person name="Shu Y.L."/>
            <person name="Zhang X.Y."/>
            <person name="Yu Y."/>
            <person name="Chen B."/>
            <person name="Chen X.L."/>
            <person name="Zhou B.C."/>
            <person name="Zhang Y.Z."/>
        </authorList>
    </citation>
    <scope>NUCLEOTIDE SEQUENCE [LARGE SCALE GENOMIC DNA]</scope>
    <source>
        <strain evidence="3">JCM 12485 / KCTC 12276 / FR1064</strain>
    </source>
</reference>
<keyword evidence="3" id="KW-1185">Reference proteome</keyword>
<dbReference type="KEGG" id="gni:GNIT_2654"/>
<name>G4QM99_GLANF</name>
<protein>
    <submittedName>
        <fullName evidence="2">Putative exported protein</fullName>
    </submittedName>
</protein>
<dbReference type="Gene3D" id="3.60.10.10">
    <property type="entry name" value="Endonuclease/exonuclease/phosphatase"/>
    <property type="match status" value="1"/>
</dbReference>
<dbReference type="OrthoDB" id="9793162at2"/>
<accession>G4QM99</accession>
<dbReference type="Proteomes" id="UP000009282">
    <property type="component" value="Chromosome"/>
</dbReference>
<dbReference type="RefSeq" id="WP_014109624.1">
    <property type="nucleotide sequence ID" value="NC_016041.1"/>
</dbReference>
<evidence type="ECO:0000313" key="3">
    <source>
        <dbReference type="Proteomes" id="UP000009282"/>
    </source>
</evidence>
<evidence type="ECO:0000259" key="1">
    <source>
        <dbReference type="Pfam" id="PF03372"/>
    </source>
</evidence>
<dbReference type="SUPFAM" id="SSF56219">
    <property type="entry name" value="DNase I-like"/>
    <property type="match status" value="1"/>
</dbReference>
<dbReference type="AlphaFoldDB" id="G4QM99"/>
<dbReference type="InterPro" id="IPR005135">
    <property type="entry name" value="Endo/exonuclease/phosphatase"/>
</dbReference>
<dbReference type="eggNOG" id="COG3021">
    <property type="taxonomic scope" value="Bacteria"/>
</dbReference>
<organism evidence="2 3">
    <name type="scientific">Glaciecola nitratireducens (strain JCM 12485 / KCTC 12276 / FR1064)</name>
    <dbReference type="NCBI Taxonomy" id="1085623"/>
    <lineage>
        <taxon>Bacteria</taxon>
        <taxon>Pseudomonadati</taxon>
        <taxon>Pseudomonadota</taxon>
        <taxon>Gammaproteobacteria</taxon>
        <taxon>Alteromonadales</taxon>
        <taxon>Alteromonadaceae</taxon>
        <taxon>Brumicola</taxon>
    </lineage>
</organism>
<proteinExistence type="predicted"/>
<dbReference type="EMBL" id="CP003060">
    <property type="protein sequence ID" value="AEP30751.1"/>
    <property type="molecule type" value="Genomic_DNA"/>
</dbReference>
<dbReference type="Pfam" id="PF03372">
    <property type="entry name" value="Exo_endo_phos"/>
    <property type="match status" value="1"/>
</dbReference>
<dbReference type="InterPro" id="IPR036691">
    <property type="entry name" value="Endo/exonu/phosph_ase_sf"/>
</dbReference>
<gene>
    <name evidence="2" type="ordered locus">GNIT_2654</name>
</gene>
<dbReference type="STRING" id="1085623.GNIT_2654"/>
<dbReference type="NCBIfam" id="NF003842">
    <property type="entry name" value="PRK05421.1-4"/>
    <property type="match status" value="1"/>
</dbReference>
<feature type="domain" description="Endonuclease/exonuclease/phosphatase" evidence="1">
    <location>
        <begin position="31"/>
        <end position="241"/>
    </location>
</feature>
<dbReference type="NCBIfam" id="NF003840">
    <property type="entry name" value="PRK05421.1-2"/>
    <property type="match status" value="1"/>
</dbReference>
<evidence type="ECO:0000313" key="2">
    <source>
        <dbReference type="EMBL" id="AEP30751.1"/>
    </source>
</evidence>
<dbReference type="GO" id="GO:0003824">
    <property type="term" value="F:catalytic activity"/>
    <property type="evidence" value="ECO:0007669"/>
    <property type="project" value="InterPro"/>
</dbReference>
<sequence length="270" mass="31168">MIKSRFIRLESLKIMGSARKLAMGPDIEVLLWNVFKCKKKGWQEDFVKLMHNKDLVLLQEAILNSPFDSYFNTSLEHQWIMARSFRNAHTKIENGVKTGSTVAAKKHHFSVSTHSEPITKTKKMLLATVYPLNPPEQSLLVVNSHIINFVSFEKFKAHIDKVFQALEHHEGPILLAGDFNTWNLKRLKYFNKLALSFLLEEVEMVRQPRLNHLFKHLDHIYCRGLEVVDVHVHKHIKSSDHFPISLSLRTVDTGDAICSGEQIKLPSKIR</sequence>
<dbReference type="HOGENOM" id="CLU_083563_0_0_6"/>